<dbReference type="PROSITE" id="PS51257">
    <property type="entry name" value="PROKAR_LIPOPROTEIN"/>
    <property type="match status" value="1"/>
</dbReference>
<dbReference type="Proteomes" id="UP000608530">
    <property type="component" value="Unassembled WGS sequence"/>
</dbReference>
<protein>
    <submittedName>
        <fullName evidence="7">ABC transporter substrate-binding protein</fullName>
    </submittedName>
</protein>
<dbReference type="Gene3D" id="3.40.50.1980">
    <property type="entry name" value="Nitrogenase molybdenum iron protein domain"/>
    <property type="match status" value="2"/>
</dbReference>
<comment type="subcellular location">
    <subcellularLocation>
        <location evidence="1">Cell envelope</location>
    </subcellularLocation>
</comment>
<comment type="similarity">
    <text evidence="2">Belongs to the bacterial solute-binding protein 8 family.</text>
</comment>
<proteinExistence type="inferred from homology"/>
<dbReference type="PROSITE" id="PS50983">
    <property type="entry name" value="FE_B12_PBP"/>
    <property type="match status" value="1"/>
</dbReference>
<dbReference type="PANTHER" id="PTHR30532">
    <property type="entry name" value="IRON III DICITRATE-BINDING PERIPLASMIC PROTEIN"/>
    <property type="match status" value="1"/>
</dbReference>
<sequence>MAIRLTRAAGITALALGAALALTSCASGAPAEEAPAEEQAGTVTITDNHGEIEVPVNPEKVVALDNTVFDTLSEWDIELVAAPKDVMGSVWPEYTDDDAIANVGSHREPDLEAIVAAQPDLIIGGYRFSDAYDQIKEQNPQAAVIEIAPREGEDEVSELKRQTEILGQIFDREEDAEALSTELDEAIAGAKEAYNGTDTVMAVNTSAGQIGYIAPEVGRALGPVFPALGWKPALEVEGATDDHQGDDISVEAIADSNPDWIVALDRDAAFAPEDREAGSAPADELIAGSEALQNVTAVQQDQIVILDPNFYLTEGIHAYTDLFTQLQEAFSAA</sequence>
<evidence type="ECO:0000256" key="3">
    <source>
        <dbReference type="ARBA" id="ARBA00022448"/>
    </source>
</evidence>
<dbReference type="RefSeq" id="WP_200113233.1">
    <property type="nucleotide sequence ID" value="NZ_JAEHOH010000001.1"/>
</dbReference>
<keyword evidence="8" id="KW-1185">Reference proteome</keyword>
<dbReference type="EMBL" id="JAEHOH010000001">
    <property type="protein sequence ID" value="MBK0417793.1"/>
    <property type="molecule type" value="Genomic_DNA"/>
</dbReference>
<dbReference type="InterPro" id="IPR002491">
    <property type="entry name" value="ABC_transptr_periplasmic_BD"/>
</dbReference>
<dbReference type="InterPro" id="IPR051313">
    <property type="entry name" value="Bact_iron-sidero_bind"/>
</dbReference>
<dbReference type="Pfam" id="PF01497">
    <property type="entry name" value="Peripla_BP_2"/>
    <property type="match status" value="1"/>
</dbReference>
<feature type="domain" description="Fe/B12 periplasmic-binding" evidence="6">
    <location>
        <begin position="60"/>
        <end position="333"/>
    </location>
</feature>
<evidence type="ECO:0000256" key="4">
    <source>
        <dbReference type="ARBA" id="ARBA00022729"/>
    </source>
</evidence>
<evidence type="ECO:0000259" key="6">
    <source>
        <dbReference type="PROSITE" id="PS50983"/>
    </source>
</evidence>
<reference evidence="7" key="1">
    <citation type="submission" date="2020-12" db="EMBL/GenBank/DDBJ databases">
        <title>Leucobacter sp. CAS1, isolated from Chromium sludge.</title>
        <authorList>
            <person name="Xu Z."/>
        </authorList>
    </citation>
    <scope>NUCLEOTIDE SEQUENCE</scope>
    <source>
        <strain evidence="7">CSA1</strain>
    </source>
</reference>
<gene>
    <name evidence="7" type="ORF">JD276_01925</name>
</gene>
<organism evidence="7 8">
    <name type="scientific">Leucobacter chromiisoli</name>
    <dbReference type="NCBI Taxonomy" id="2796471"/>
    <lineage>
        <taxon>Bacteria</taxon>
        <taxon>Bacillati</taxon>
        <taxon>Actinomycetota</taxon>
        <taxon>Actinomycetes</taxon>
        <taxon>Micrococcales</taxon>
        <taxon>Microbacteriaceae</taxon>
        <taxon>Leucobacter</taxon>
    </lineage>
</organism>
<evidence type="ECO:0000256" key="1">
    <source>
        <dbReference type="ARBA" id="ARBA00004196"/>
    </source>
</evidence>
<dbReference type="PANTHER" id="PTHR30532:SF28">
    <property type="entry name" value="PETROBACTIN-BINDING PROTEIN YCLQ"/>
    <property type="match status" value="1"/>
</dbReference>
<evidence type="ECO:0000256" key="2">
    <source>
        <dbReference type="ARBA" id="ARBA00008814"/>
    </source>
</evidence>
<dbReference type="GO" id="GO:0030288">
    <property type="term" value="C:outer membrane-bounded periplasmic space"/>
    <property type="evidence" value="ECO:0007669"/>
    <property type="project" value="TreeGrafter"/>
</dbReference>
<keyword evidence="4 5" id="KW-0732">Signal</keyword>
<dbReference type="SUPFAM" id="SSF53807">
    <property type="entry name" value="Helical backbone' metal receptor"/>
    <property type="match status" value="1"/>
</dbReference>
<comment type="caution">
    <text evidence="7">The sequence shown here is derived from an EMBL/GenBank/DDBJ whole genome shotgun (WGS) entry which is preliminary data.</text>
</comment>
<evidence type="ECO:0000256" key="5">
    <source>
        <dbReference type="SAM" id="SignalP"/>
    </source>
</evidence>
<feature type="chain" id="PRO_5037277217" evidence="5">
    <location>
        <begin position="32"/>
        <end position="333"/>
    </location>
</feature>
<name>A0A934Q5L4_9MICO</name>
<evidence type="ECO:0000313" key="8">
    <source>
        <dbReference type="Proteomes" id="UP000608530"/>
    </source>
</evidence>
<dbReference type="GO" id="GO:1901678">
    <property type="term" value="P:iron coordination entity transport"/>
    <property type="evidence" value="ECO:0007669"/>
    <property type="project" value="UniProtKB-ARBA"/>
</dbReference>
<evidence type="ECO:0000313" key="7">
    <source>
        <dbReference type="EMBL" id="MBK0417793.1"/>
    </source>
</evidence>
<feature type="signal peptide" evidence="5">
    <location>
        <begin position="1"/>
        <end position="31"/>
    </location>
</feature>
<dbReference type="AlphaFoldDB" id="A0A934Q5L4"/>
<accession>A0A934Q5L4</accession>
<keyword evidence="3" id="KW-0813">Transport</keyword>